<dbReference type="RefSeq" id="WP_155172969.1">
    <property type="nucleotide sequence ID" value="NZ_BAAAFL010000014.1"/>
</dbReference>
<gene>
    <name evidence="2" type="ORF">E1163_14300</name>
</gene>
<dbReference type="SUPFAM" id="SSF160631">
    <property type="entry name" value="SMI1/KNR4-like"/>
    <property type="match status" value="1"/>
</dbReference>
<accession>A0ABW9RPQ3</accession>
<sequence>MEIIERFVDLNLDSLASIATPEWDPFYISKKSLTDNNFIDPEKEEIEGQIAWKAIPSLIEDSEISKLEQELKFKLPDSFKYYLKYKNFFELDVLSNVLMFTPLMPEIWAKKILDSTFNGYPREFIYDKGLIPFTNYSDWGLTCFNTNNSSEGSDYQIVVWDHENPEEFETKAKNFASLLESIVDNYENNKDGVIIIE</sequence>
<dbReference type="EMBL" id="SMLW01000564">
    <property type="protein sequence ID" value="MTI26124.1"/>
    <property type="molecule type" value="Genomic_DNA"/>
</dbReference>
<dbReference type="SMART" id="SM00860">
    <property type="entry name" value="SMI1_KNR4"/>
    <property type="match status" value="1"/>
</dbReference>
<feature type="domain" description="Knr4/Smi1-like" evidence="1">
    <location>
        <begin position="58"/>
        <end position="181"/>
    </location>
</feature>
<protein>
    <submittedName>
        <fullName evidence="2">SMI1/KNR4 family protein</fullName>
    </submittedName>
</protein>
<keyword evidence="3" id="KW-1185">Reference proteome</keyword>
<evidence type="ECO:0000313" key="3">
    <source>
        <dbReference type="Proteomes" id="UP000798808"/>
    </source>
</evidence>
<name>A0ABW9RPQ3_9BACT</name>
<dbReference type="InterPro" id="IPR018958">
    <property type="entry name" value="Knr4/Smi1-like_dom"/>
</dbReference>
<dbReference type="Pfam" id="PF09346">
    <property type="entry name" value="SMI1_KNR4"/>
    <property type="match status" value="1"/>
</dbReference>
<dbReference type="Proteomes" id="UP000798808">
    <property type="component" value="Unassembled WGS sequence"/>
</dbReference>
<comment type="caution">
    <text evidence="2">The sequence shown here is derived from an EMBL/GenBank/DDBJ whole genome shotgun (WGS) entry which is preliminary data.</text>
</comment>
<organism evidence="2 3">
    <name type="scientific">Fulvivirga kasyanovii</name>
    <dbReference type="NCBI Taxonomy" id="396812"/>
    <lineage>
        <taxon>Bacteria</taxon>
        <taxon>Pseudomonadati</taxon>
        <taxon>Bacteroidota</taxon>
        <taxon>Cytophagia</taxon>
        <taxon>Cytophagales</taxon>
        <taxon>Fulvivirgaceae</taxon>
        <taxon>Fulvivirga</taxon>
    </lineage>
</organism>
<dbReference type="Gene3D" id="3.40.1580.10">
    <property type="entry name" value="SMI1/KNR4-like"/>
    <property type="match status" value="1"/>
</dbReference>
<evidence type="ECO:0000313" key="2">
    <source>
        <dbReference type="EMBL" id="MTI26124.1"/>
    </source>
</evidence>
<proteinExistence type="predicted"/>
<evidence type="ECO:0000259" key="1">
    <source>
        <dbReference type="SMART" id="SM00860"/>
    </source>
</evidence>
<reference evidence="2 3" key="1">
    <citation type="submission" date="2019-02" db="EMBL/GenBank/DDBJ databases">
        <authorList>
            <person name="Goldberg S.R."/>
            <person name="Haltli B.A."/>
            <person name="Correa H."/>
            <person name="Russell K.G."/>
        </authorList>
    </citation>
    <scope>NUCLEOTIDE SEQUENCE [LARGE SCALE GENOMIC DNA]</scope>
    <source>
        <strain evidence="2 3">JCM 16186</strain>
    </source>
</reference>
<dbReference type="InterPro" id="IPR037883">
    <property type="entry name" value="Knr4/Smi1-like_sf"/>
</dbReference>